<dbReference type="Gene3D" id="1.10.10.2840">
    <property type="entry name" value="PucR C-terminal helix-turn-helix domain"/>
    <property type="match status" value="1"/>
</dbReference>
<dbReference type="Pfam" id="PF07905">
    <property type="entry name" value="PucR"/>
    <property type="match status" value="1"/>
</dbReference>
<dbReference type="EMBL" id="FNJQ01000003">
    <property type="protein sequence ID" value="SDO93761.1"/>
    <property type="molecule type" value="Genomic_DNA"/>
</dbReference>
<proteinExistence type="inferred from homology"/>
<dbReference type="InterPro" id="IPR041522">
    <property type="entry name" value="CdaR_GGDEF"/>
</dbReference>
<gene>
    <name evidence="5" type="ORF">SAMN05216366_103129</name>
</gene>
<evidence type="ECO:0000259" key="3">
    <source>
        <dbReference type="Pfam" id="PF13556"/>
    </source>
</evidence>
<name>A0A1H0NMA7_SELRU</name>
<dbReference type="PANTHER" id="PTHR33744">
    <property type="entry name" value="CARBOHYDRATE DIACID REGULATOR"/>
    <property type="match status" value="1"/>
</dbReference>
<evidence type="ECO:0000256" key="1">
    <source>
        <dbReference type="ARBA" id="ARBA00006754"/>
    </source>
</evidence>
<evidence type="ECO:0000313" key="5">
    <source>
        <dbReference type="EMBL" id="SDO93761.1"/>
    </source>
</evidence>
<dbReference type="Pfam" id="PF13556">
    <property type="entry name" value="HTH_30"/>
    <property type="match status" value="1"/>
</dbReference>
<evidence type="ECO:0000313" key="6">
    <source>
        <dbReference type="Proteomes" id="UP000182412"/>
    </source>
</evidence>
<protein>
    <submittedName>
        <fullName evidence="5">PucR C-terminal helix-turn-helix domain-containing protein</fullName>
    </submittedName>
</protein>
<comment type="similarity">
    <text evidence="1">Belongs to the CdaR family.</text>
</comment>
<dbReference type="RefSeq" id="WP_074571330.1">
    <property type="nucleotide sequence ID" value="NZ_FNJQ01000003.1"/>
</dbReference>
<dbReference type="Pfam" id="PF17853">
    <property type="entry name" value="GGDEF_2"/>
    <property type="match status" value="1"/>
</dbReference>
<accession>A0A1H0NMA7</accession>
<reference evidence="5 6" key="1">
    <citation type="submission" date="2016-10" db="EMBL/GenBank/DDBJ databases">
        <authorList>
            <person name="de Groot N.N."/>
        </authorList>
    </citation>
    <scope>NUCLEOTIDE SEQUENCE [LARGE SCALE GENOMIC DNA]</scope>
    <source>
        <strain evidence="5 6">S137</strain>
    </source>
</reference>
<sequence length="390" mass="44794">MSISLEEIYNHTKERYQLKLLTGTNGLTREFTWVQLCEDIGNCDFFRGHELVISTGLASMQENWLQDFITELIRHRVCGLILNTGKYIRPADIPPEIIDFCKEKHFPLFTMPWKIHIADIMQDYCSRLLHAQEQESRLENLLAGLLSGGSQGEKCQQELTARGLLNLPFQLVVFPLTAAQLSHDQEQLIRLTCKRRLNHFTRFYSILCHARQILLVFGQPPADIHNCIIELSQDLPADCLSGHIGLSQLYDNLADLPTALKEARAAAATARLQQTALLSFSELGPYRLLFMSEQHSLLQQMHREKLQPLIDYDAAHQSQLLPTLRAYLFHNSSLQETARLTFTHRNTIGYRLRKIKELLGCDLDDSEDRFSYMLAFYIADYLQLTAEDCP</sequence>
<dbReference type="InterPro" id="IPR025736">
    <property type="entry name" value="PucR_C-HTH_dom"/>
</dbReference>
<evidence type="ECO:0000259" key="2">
    <source>
        <dbReference type="Pfam" id="PF07905"/>
    </source>
</evidence>
<feature type="domain" description="PucR C-terminal helix-turn-helix" evidence="3">
    <location>
        <begin position="320"/>
        <end position="377"/>
    </location>
</feature>
<dbReference type="InterPro" id="IPR042070">
    <property type="entry name" value="PucR_C-HTH_sf"/>
</dbReference>
<evidence type="ECO:0000259" key="4">
    <source>
        <dbReference type="Pfam" id="PF17853"/>
    </source>
</evidence>
<dbReference type="InterPro" id="IPR051448">
    <property type="entry name" value="CdaR-like_regulators"/>
</dbReference>
<dbReference type="Proteomes" id="UP000182412">
    <property type="component" value="Unassembled WGS sequence"/>
</dbReference>
<feature type="domain" description="Purine catabolism PurC-like" evidence="2">
    <location>
        <begin position="18"/>
        <end position="127"/>
    </location>
</feature>
<dbReference type="AlphaFoldDB" id="A0A1H0NMA7"/>
<organism evidence="5 6">
    <name type="scientific">Selenomonas ruminantium</name>
    <dbReference type="NCBI Taxonomy" id="971"/>
    <lineage>
        <taxon>Bacteria</taxon>
        <taxon>Bacillati</taxon>
        <taxon>Bacillota</taxon>
        <taxon>Negativicutes</taxon>
        <taxon>Selenomonadales</taxon>
        <taxon>Selenomonadaceae</taxon>
        <taxon>Selenomonas</taxon>
    </lineage>
</organism>
<dbReference type="OrthoDB" id="143422at2"/>
<dbReference type="InterPro" id="IPR012914">
    <property type="entry name" value="PucR_dom"/>
</dbReference>
<feature type="domain" description="CdaR GGDEF-like" evidence="4">
    <location>
        <begin position="165"/>
        <end position="268"/>
    </location>
</feature>
<dbReference type="PANTHER" id="PTHR33744:SF1">
    <property type="entry name" value="DNA-BINDING TRANSCRIPTIONAL ACTIVATOR ADER"/>
    <property type="match status" value="1"/>
</dbReference>